<accession>V8GBD3</accession>
<gene>
    <name evidence="1" type="ORF">V757_00540</name>
</gene>
<dbReference type="AlphaFoldDB" id="V8GBD3"/>
<evidence type="ECO:0000313" key="1">
    <source>
        <dbReference type="EMBL" id="ETD73057.1"/>
    </source>
</evidence>
<name>V8GBD3_9BURK</name>
<keyword evidence="2" id="KW-1185">Reference proteome</keyword>
<dbReference type="RefSeq" id="WP_023948813.1">
    <property type="nucleotide sequence ID" value="NZ_AYSV01000004.1"/>
</dbReference>
<sequence>MQVVHRLLMGLIAVVVVWSLVGVSVSTNAGQTNYSLFIKPAPTWQVIY</sequence>
<reference evidence="1 2" key="1">
    <citation type="submission" date="2013-11" db="EMBL/GenBank/DDBJ databases">
        <title>Genomic analysis of Pelistega sp. HM-7.</title>
        <authorList>
            <person name="Kumbhare S.V."/>
            <person name="Shetty S.A."/>
            <person name="Sharma O."/>
            <person name="Dhotre D.P."/>
        </authorList>
    </citation>
    <scope>NUCLEOTIDE SEQUENCE [LARGE SCALE GENOMIC DNA]</scope>
    <source>
        <strain evidence="1 2">HM-7</strain>
    </source>
</reference>
<comment type="caution">
    <text evidence="1">The sequence shown here is derived from an EMBL/GenBank/DDBJ whole genome shotgun (WGS) entry which is preliminary data.</text>
</comment>
<evidence type="ECO:0000313" key="2">
    <source>
        <dbReference type="Proteomes" id="UP000018766"/>
    </source>
</evidence>
<dbReference type="EMBL" id="AYSV01000004">
    <property type="protein sequence ID" value="ETD73057.1"/>
    <property type="molecule type" value="Genomic_DNA"/>
</dbReference>
<protein>
    <submittedName>
        <fullName evidence="1">Uncharacterized protein</fullName>
    </submittedName>
</protein>
<organism evidence="1 2">
    <name type="scientific">Pelistega indica</name>
    <dbReference type="NCBI Taxonomy" id="1414851"/>
    <lineage>
        <taxon>Bacteria</taxon>
        <taxon>Pseudomonadati</taxon>
        <taxon>Pseudomonadota</taxon>
        <taxon>Betaproteobacteria</taxon>
        <taxon>Burkholderiales</taxon>
        <taxon>Alcaligenaceae</taxon>
        <taxon>Pelistega</taxon>
    </lineage>
</organism>
<dbReference type="Proteomes" id="UP000018766">
    <property type="component" value="Unassembled WGS sequence"/>
</dbReference>
<proteinExistence type="predicted"/>